<reference evidence="3 6" key="3">
    <citation type="submission" date="2017-11" db="EMBL/GenBank/DDBJ databases">
        <title>Complete genome sequence of Serratia sp. ATCC 39006 LacA.</title>
        <authorList>
            <person name="Hampton H.G."/>
            <person name="Jackson S.A."/>
            <person name="Jauregui R."/>
            <person name="Poulter G.T.M."/>
            <person name="Salmond G.P.C."/>
            <person name="Fineran P.C."/>
        </authorList>
    </citation>
    <scope>NUCLEOTIDE SEQUENCE [LARGE SCALE GENOMIC DNA]</scope>
    <source>
        <strain evidence="3 6">ATCC 39006</strain>
    </source>
</reference>
<dbReference type="InterPro" id="IPR042099">
    <property type="entry name" value="ANL_N_sf"/>
</dbReference>
<dbReference type="GO" id="GO:0005737">
    <property type="term" value="C:cytoplasm"/>
    <property type="evidence" value="ECO:0007669"/>
    <property type="project" value="TreeGrafter"/>
</dbReference>
<evidence type="ECO:0000259" key="1">
    <source>
        <dbReference type="Pfam" id="PF00501"/>
    </source>
</evidence>
<dbReference type="Proteomes" id="UP000017700">
    <property type="component" value="Chromosome"/>
</dbReference>
<dbReference type="KEGG" id="sera:Ser39006_016200"/>
<dbReference type="STRING" id="104623.Ser39006_02243"/>
<proteinExistence type="predicted"/>
<dbReference type="PANTHER" id="PTHR45527">
    <property type="entry name" value="NONRIBOSOMAL PEPTIDE SYNTHETASE"/>
    <property type="match status" value="1"/>
</dbReference>
<dbReference type="OrthoDB" id="9757559at2"/>
<dbReference type="Pfam" id="PF13193">
    <property type="entry name" value="AMP-binding_C"/>
    <property type="match status" value="1"/>
</dbReference>
<keyword evidence="5" id="KW-1185">Reference proteome</keyword>
<dbReference type="EMBL" id="CP025085">
    <property type="protein sequence ID" value="AUH01220.1"/>
    <property type="molecule type" value="Genomic_DNA"/>
</dbReference>
<sequence>MFSSMMQAIVSHLDQSGDTIAIISPDGQFSCRQVAGRVQAIVDVLQQLKPARVLVLGHKELDTLSALIACAYCGIAFTVADSANPLSRVVRMAEIYQTDLILDGRVASQPVGDDAITHYPIVALALLPDSDCQLTAWQPPADNPIFYVLSTSGSTGLPKGVKIGYAQFGAFYAWYREIMLIEAPTGAHLNHARLSFDMGLLDLFTSLALAKPVIMLCHAHNAMPRQNLNLMRCQTAAPVTSWFSTPSFLEIMCLDPQFNQQVLAHLQLVIVGGEFVSPQLIGKIHQRFPQVRVMHGYGPTETACLTHLHPIERLSDGEHTLLPLGKPRGNNVIGIENDRGEPLPIGEVGEVVIYGEQVGLGYLPESHPKNVAFGGHDDRRFYRTGDYGFVNEHGELWLKGRIDRQVKWHGNRVELAEIEAVACRYPPVNQAAAVPVYQHNKLADVIMFLQLHEDTPEQRQGFVRHISEHLPKYMVPTSLHYLQQLPLSLNGKIDHQALLQYWQQNYQRQGSLS</sequence>
<dbReference type="Gene3D" id="3.40.50.12780">
    <property type="entry name" value="N-terminal domain of ligase-like"/>
    <property type="match status" value="1"/>
</dbReference>
<dbReference type="Proteomes" id="UP000233778">
    <property type="component" value="Chromosome"/>
</dbReference>
<reference evidence="4" key="2">
    <citation type="submission" date="2013-09" db="EMBL/GenBank/DDBJ databases">
        <authorList>
            <person name="Wang G."/>
            <person name="Yang Y."/>
            <person name="Su Y."/>
        </authorList>
    </citation>
    <scope>NUCLEOTIDE SEQUENCE</scope>
    <source>
        <strain evidence="4">ATCC 39006</strain>
    </source>
</reference>
<dbReference type="GO" id="GO:0043041">
    <property type="term" value="P:amino acid activation for nonribosomal peptide biosynthetic process"/>
    <property type="evidence" value="ECO:0007669"/>
    <property type="project" value="TreeGrafter"/>
</dbReference>
<dbReference type="GO" id="GO:0044550">
    <property type="term" value="P:secondary metabolite biosynthetic process"/>
    <property type="evidence" value="ECO:0007669"/>
    <property type="project" value="TreeGrafter"/>
</dbReference>
<dbReference type="Gene3D" id="3.30.300.30">
    <property type="match status" value="1"/>
</dbReference>
<feature type="domain" description="AMP-binding enzyme C-terminal" evidence="2">
    <location>
        <begin position="417"/>
        <end position="492"/>
    </location>
</feature>
<accession>A0A2I5T9G0</accession>
<dbReference type="RefSeq" id="WP_021015509.1">
    <property type="nucleotide sequence ID" value="NZ_CP025084.1"/>
</dbReference>
<name>A0A2I5T9G0_SERS3</name>
<dbReference type="SUPFAM" id="SSF56801">
    <property type="entry name" value="Acetyl-CoA synthetase-like"/>
    <property type="match status" value="1"/>
</dbReference>
<feature type="domain" description="AMP-dependent synthetase/ligase" evidence="1">
    <location>
        <begin position="14"/>
        <end position="363"/>
    </location>
</feature>
<dbReference type="KEGG" id="serq:CWC46_16200"/>
<evidence type="ECO:0000313" key="6">
    <source>
        <dbReference type="Proteomes" id="UP000233778"/>
    </source>
</evidence>
<dbReference type="AlphaFoldDB" id="A0A2I5T9G0"/>
<dbReference type="GO" id="GO:0016874">
    <property type="term" value="F:ligase activity"/>
    <property type="evidence" value="ECO:0007669"/>
    <property type="project" value="UniProtKB-KW"/>
</dbReference>
<reference evidence="4 5" key="1">
    <citation type="journal article" date="2013" name="Genome Announc.">
        <title>Draft genome sequence of Serratia sp. strain ATCC 39006, a model bacterium for analysis of the biosynthesis and regulation of prodigiosin, a carbapenem, and gas vesicles.</title>
        <authorList>
            <person name="Fineran P.C."/>
            <person name="Iglesias Cans M.C."/>
            <person name="Ramsay J.P."/>
            <person name="Wilf N.M."/>
            <person name="Cossyleon D."/>
            <person name="McNeil M.B."/>
            <person name="Williamson N.R."/>
            <person name="Monson R.E."/>
            <person name="Becher S.A."/>
            <person name="Stanton J.A."/>
            <person name="Brugger K."/>
            <person name="Brown S.D."/>
            <person name="Salmond G.P."/>
        </authorList>
    </citation>
    <scope>NUCLEOTIDE SEQUENCE [LARGE SCALE GENOMIC DNA]</scope>
    <source>
        <strain evidence="4">ATCC 39006</strain>
        <strain evidence="5">ATCC 39006 / SC 11482</strain>
    </source>
</reference>
<reference evidence="4" key="4">
    <citation type="submission" date="2017-11" db="EMBL/GenBank/DDBJ databases">
        <title>Complete genome sequence of Serratia sp. ATCC 39006.</title>
        <authorList>
            <person name="Hampton H.G."/>
            <person name="Jackson S.A."/>
            <person name="Jauregui R."/>
            <person name="Poulter G.T.M."/>
            <person name="Salmond G.P.C."/>
            <person name="Fineran P.C."/>
        </authorList>
    </citation>
    <scope>NUCLEOTIDE SEQUENCE</scope>
    <source>
        <strain evidence="4">ATCC 39006</strain>
    </source>
</reference>
<organism evidence="4 5">
    <name type="scientific">Serratia sp. (strain ATCC 39006)</name>
    <name type="common">Prodigiosinella confusarubida</name>
    <dbReference type="NCBI Taxonomy" id="104623"/>
    <lineage>
        <taxon>Bacteria</taxon>
        <taxon>Pseudomonadati</taxon>
        <taxon>Pseudomonadota</taxon>
        <taxon>Gammaproteobacteria</taxon>
        <taxon>Enterobacterales</taxon>
        <taxon>Pectobacteriaceae</taxon>
        <taxon>Prodigiosinella</taxon>
    </lineage>
</organism>
<evidence type="ECO:0000313" key="3">
    <source>
        <dbReference type="EMBL" id="AUH01220.1"/>
    </source>
</evidence>
<dbReference type="GO" id="GO:0031177">
    <property type="term" value="F:phosphopantetheine binding"/>
    <property type="evidence" value="ECO:0007669"/>
    <property type="project" value="TreeGrafter"/>
</dbReference>
<gene>
    <name evidence="3" type="ORF">CWC46_16200</name>
    <name evidence="4" type="ORF">Ser39006_016200</name>
</gene>
<dbReference type="InterPro" id="IPR045851">
    <property type="entry name" value="AMP-bd_C_sf"/>
</dbReference>
<dbReference type="InterPro" id="IPR025110">
    <property type="entry name" value="AMP-bd_C"/>
</dbReference>
<evidence type="ECO:0000259" key="2">
    <source>
        <dbReference type="Pfam" id="PF13193"/>
    </source>
</evidence>
<evidence type="ECO:0000313" key="5">
    <source>
        <dbReference type="Proteomes" id="UP000017700"/>
    </source>
</evidence>
<dbReference type="Pfam" id="PF00501">
    <property type="entry name" value="AMP-binding"/>
    <property type="match status" value="1"/>
</dbReference>
<dbReference type="InterPro" id="IPR000873">
    <property type="entry name" value="AMP-dep_synth/lig_dom"/>
</dbReference>
<dbReference type="PANTHER" id="PTHR45527:SF1">
    <property type="entry name" value="FATTY ACID SYNTHASE"/>
    <property type="match status" value="1"/>
</dbReference>
<dbReference type="EMBL" id="CP025084">
    <property type="protein sequence ID" value="AUH05541.1"/>
    <property type="molecule type" value="Genomic_DNA"/>
</dbReference>
<evidence type="ECO:0000313" key="4">
    <source>
        <dbReference type="EMBL" id="AUH05541.1"/>
    </source>
</evidence>
<protein>
    <submittedName>
        <fullName evidence="4">Alanine-phosphoribitol ligase</fullName>
    </submittedName>
</protein>
<keyword evidence="4" id="KW-0436">Ligase</keyword>